<dbReference type="InterPro" id="IPR042100">
    <property type="entry name" value="Bug_dom1"/>
</dbReference>
<proteinExistence type="inferred from homology"/>
<dbReference type="PANTHER" id="PTHR42928:SF5">
    <property type="entry name" value="BLR1237 PROTEIN"/>
    <property type="match status" value="1"/>
</dbReference>
<reference evidence="3 4" key="1">
    <citation type="submission" date="2017-05" db="EMBL/GenBank/DDBJ databases">
        <title>Complete and WGS of Bordetella genogroups.</title>
        <authorList>
            <person name="Spilker T."/>
            <person name="LiPuma J."/>
        </authorList>
    </citation>
    <scope>NUCLEOTIDE SEQUENCE [LARGE SCALE GENOMIC DNA]</scope>
    <source>
        <strain evidence="3 4">AU7206</strain>
    </source>
</reference>
<dbReference type="KEGG" id="bgm:CAL15_23175"/>
<dbReference type="AlphaFoldDB" id="A0A1W6ZI70"/>
<dbReference type="STRING" id="463040.CAL15_23175"/>
<dbReference type="Pfam" id="PF03401">
    <property type="entry name" value="TctC"/>
    <property type="match status" value="1"/>
</dbReference>
<gene>
    <name evidence="3" type="ORF">CAL15_23175</name>
</gene>
<evidence type="ECO:0000256" key="1">
    <source>
        <dbReference type="ARBA" id="ARBA00006987"/>
    </source>
</evidence>
<organism evidence="3 4">
    <name type="scientific">Bordetella genomosp. 13</name>
    <dbReference type="NCBI Taxonomy" id="463040"/>
    <lineage>
        <taxon>Bacteria</taxon>
        <taxon>Pseudomonadati</taxon>
        <taxon>Pseudomonadota</taxon>
        <taxon>Betaproteobacteria</taxon>
        <taxon>Burkholderiales</taxon>
        <taxon>Alcaligenaceae</taxon>
        <taxon>Bordetella</taxon>
    </lineage>
</organism>
<evidence type="ECO:0000256" key="2">
    <source>
        <dbReference type="SAM" id="SignalP"/>
    </source>
</evidence>
<protein>
    <submittedName>
        <fullName evidence="3">LacI family transcriptional regulator</fullName>
    </submittedName>
</protein>
<evidence type="ECO:0000313" key="3">
    <source>
        <dbReference type="EMBL" id="ARP97019.1"/>
    </source>
</evidence>
<name>A0A1W6ZI70_9BORD</name>
<evidence type="ECO:0000313" key="4">
    <source>
        <dbReference type="Proteomes" id="UP000194161"/>
    </source>
</evidence>
<accession>A0A1W6ZI70</accession>
<dbReference type="InterPro" id="IPR005064">
    <property type="entry name" value="BUG"/>
</dbReference>
<dbReference type="Proteomes" id="UP000194161">
    <property type="component" value="Chromosome"/>
</dbReference>
<dbReference type="SUPFAM" id="SSF53850">
    <property type="entry name" value="Periplasmic binding protein-like II"/>
    <property type="match status" value="1"/>
</dbReference>
<dbReference type="Gene3D" id="3.40.190.150">
    <property type="entry name" value="Bordetella uptake gene, domain 1"/>
    <property type="match status" value="1"/>
</dbReference>
<keyword evidence="4" id="KW-1185">Reference proteome</keyword>
<dbReference type="Gene3D" id="3.40.190.10">
    <property type="entry name" value="Periplasmic binding protein-like II"/>
    <property type="match status" value="1"/>
</dbReference>
<dbReference type="EMBL" id="CP021111">
    <property type="protein sequence ID" value="ARP97019.1"/>
    <property type="molecule type" value="Genomic_DNA"/>
</dbReference>
<feature type="signal peptide" evidence="2">
    <location>
        <begin position="1"/>
        <end position="21"/>
    </location>
</feature>
<dbReference type="RefSeq" id="WP_232468064.1">
    <property type="nucleotide sequence ID" value="NZ_CP021111.1"/>
</dbReference>
<feature type="chain" id="PRO_5013139917" evidence="2">
    <location>
        <begin position="22"/>
        <end position="320"/>
    </location>
</feature>
<comment type="similarity">
    <text evidence="1">Belongs to the UPF0065 (bug) family.</text>
</comment>
<dbReference type="CDD" id="cd13578">
    <property type="entry name" value="PBP2_Bug27"/>
    <property type="match status" value="1"/>
</dbReference>
<dbReference type="PANTHER" id="PTHR42928">
    <property type="entry name" value="TRICARBOXYLATE-BINDING PROTEIN"/>
    <property type="match status" value="1"/>
</dbReference>
<sequence length="320" mass="33727">MKRRTFLAAMAASAAAPLVRAQTRGGPIKIVVGFPPGGGTDAVARVLAAKLAERWGTPVMVENRAGAASVIAASYVAKQPADGSTLLMTNISNHAIAPSLYPALEYDVKRDFTPVVLVGVTPLLLIGNAQRPAANVAELAELCRKNPGAVRFGSAGVGSSQHLALEMFKLQAKVDALHVPYRGSGPMVTDLLGGQIDYSFETMASATPLGKAGKVKVLAQTRAKRAKGFPDVPTVAEQGYPGFDASTWYGLVGPRGMDAGKVRDINRDLNEVLGMPDVIAQMDTYGAEDGGDTPQKFAAFIDSEIDKWARVIRDARVQPA</sequence>
<dbReference type="PIRSF" id="PIRSF017082">
    <property type="entry name" value="YflP"/>
    <property type="match status" value="1"/>
</dbReference>
<keyword evidence="2" id="KW-0732">Signal</keyword>